<organism evidence="3 4">
    <name type="scientific">Teredinibacter turnerae (strain ATCC 39867 / T7901)</name>
    <dbReference type="NCBI Taxonomy" id="377629"/>
    <lineage>
        <taxon>Bacteria</taxon>
        <taxon>Pseudomonadati</taxon>
        <taxon>Pseudomonadota</taxon>
        <taxon>Gammaproteobacteria</taxon>
        <taxon>Cellvibrionales</taxon>
        <taxon>Cellvibrionaceae</taxon>
        <taxon>Teredinibacter</taxon>
    </lineage>
</organism>
<dbReference type="InterPro" id="IPR051199">
    <property type="entry name" value="LPS_LOS_Heptosyltrfase"/>
</dbReference>
<dbReference type="CAZy" id="GT9">
    <property type="family name" value="Glycosyltransferase Family 9"/>
</dbReference>
<sequence>MSLAPKTTSREKSILVVRLGDIGDLVISNPIASLIKHHAHNVRQTWVIEESQLPLMRNHPDIDHLIVWQSDRWSQLLKSGRWTQLGRELRHLRRQLKERHYDIALDLQGLFSSAFVARLSGARIRIGLGSKHGSYWLVTKTISRNIGEQTQMGSEYRYLLSQLGMPDAPWQTYIAQPERRRADITEHLGFDYTREQYAVFAPFTTRAEKRWPVKYWQQIALRIRGRYQLKTVILGTEDFAEEAQTIASVTGAINLIGKTQLDEAADVIRHASLFVGVATGFTHMAHTFKVPVVGIFGPSCPYSYAGPDTSKVIFHERFCSPCRKKPTCNNRYDCMVEIKPDEVLAEIKPLMKAAAEFRKYSS</sequence>
<dbReference type="EMBL" id="CP001614">
    <property type="protein sequence ID" value="ACR14134.1"/>
    <property type="molecule type" value="Genomic_DNA"/>
</dbReference>
<keyword evidence="1 3" id="KW-0328">Glycosyltransferase</keyword>
<dbReference type="Proteomes" id="UP000009080">
    <property type="component" value="Chromosome"/>
</dbReference>
<dbReference type="GO" id="GO:0008713">
    <property type="term" value="F:ADP-heptose-lipopolysaccharide heptosyltransferase activity"/>
    <property type="evidence" value="ECO:0007669"/>
    <property type="project" value="TreeGrafter"/>
</dbReference>
<dbReference type="AlphaFoldDB" id="C5BNW6"/>
<dbReference type="RefSeq" id="WP_015820250.1">
    <property type="nucleotide sequence ID" value="NC_012997.1"/>
</dbReference>
<name>C5BNW6_TERTT</name>
<dbReference type="Pfam" id="PF01075">
    <property type="entry name" value="Glyco_transf_9"/>
    <property type="match status" value="1"/>
</dbReference>
<dbReference type="eggNOG" id="COG0859">
    <property type="taxonomic scope" value="Bacteria"/>
</dbReference>
<dbReference type="EC" id="2.4.1.-" evidence="3"/>
<reference evidence="3 4" key="1">
    <citation type="journal article" date="2009" name="PLoS ONE">
        <title>The complete genome of Teredinibacter turnerae T7901: an intracellular endosymbiont of marine wood-boring bivalves (shipworms).</title>
        <authorList>
            <person name="Yang J.C."/>
            <person name="Madupu R."/>
            <person name="Durkin A.S."/>
            <person name="Ekborg N.A."/>
            <person name="Pedamallu C.S."/>
            <person name="Hostetler J.B."/>
            <person name="Radune D."/>
            <person name="Toms B.S."/>
            <person name="Henrissat B."/>
            <person name="Coutinho P.M."/>
            <person name="Schwarz S."/>
            <person name="Field L."/>
            <person name="Trindade-Silva A.E."/>
            <person name="Soares C.A.G."/>
            <person name="Elshahawi S."/>
            <person name="Hanora A."/>
            <person name="Schmidt E.W."/>
            <person name="Haygood M.G."/>
            <person name="Posfai J."/>
            <person name="Benner J."/>
            <person name="Madinger C."/>
            <person name="Nove J."/>
            <person name="Anton B."/>
            <person name="Chaudhary K."/>
            <person name="Foster J."/>
            <person name="Holman A."/>
            <person name="Kumar S."/>
            <person name="Lessard P.A."/>
            <person name="Luyten Y.A."/>
            <person name="Slatko B."/>
            <person name="Wood N."/>
            <person name="Wu B."/>
            <person name="Teplitski M."/>
            <person name="Mougous J.D."/>
            <person name="Ward N."/>
            <person name="Eisen J.A."/>
            <person name="Badger J.H."/>
            <person name="Distel D.L."/>
        </authorList>
    </citation>
    <scope>NUCLEOTIDE SEQUENCE [LARGE SCALE GENOMIC DNA]</scope>
    <source>
        <strain evidence="4">ATCC 39867 / T7901</strain>
    </source>
</reference>
<dbReference type="CDD" id="cd03789">
    <property type="entry name" value="GT9_LPS_heptosyltransferase"/>
    <property type="match status" value="1"/>
</dbReference>
<dbReference type="Gene3D" id="3.40.50.2000">
    <property type="entry name" value="Glycogen Phosphorylase B"/>
    <property type="match status" value="2"/>
</dbReference>
<dbReference type="KEGG" id="ttu:TERTU_0700"/>
<accession>C5BNW6</accession>
<dbReference type="STRING" id="377629.TERTU_0700"/>
<evidence type="ECO:0000313" key="3">
    <source>
        <dbReference type="EMBL" id="ACR14134.1"/>
    </source>
</evidence>
<protein>
    <submittedName>
        <fullName evidence="3">Lipopolysaccharide heptosyltransferase</fullName>
        <ecNumber evidence="3">2.4.1.-</ecNumber>
    </submittedName>
</protein>
<proteinExistence type="predicted"/>
<keyword evidence="4" id="KW-1185">Reference proteome</keyword>
<dbReference type="OrthoDB" id="9767552at2"/>
<dbReference type="InterPro" id="IPR002201">
    <property type="entry name" value="Glyco_trans_9"/>
</dbReference>
<keyword evidence="2 3" id="KW-0808">Transferase</keyword>
<dbReference type="GO" id="GO:0009244">
    <property type="term" value="P:lipopolysaccharide core region biosynthetic process"/>
    <property type="evidence" value="ECO:0007669"/>
    <property type="project" value="TreeGrafter"/>
</dbReference>
<dbReference type="PANTHER" id="PTHR30160:SF1">
    <property type="entry name" value="LIPOPOLYSACCHARIDE 1,2-N-ACETYLGLUCOSAMINETRANSFERASE-RELATED"/>
    <property type="match status" value="1"/>
</dbReference>
<evidence type="ECO:0000256" key="1">
    <source>
        <dbReference type="ARBA" id="ARBA00022676"/>
    </source>
</evidence>
<evidence type="ECO:0000256" key="2">
    <source>
        <dbReference type="ARBA" id="ARBA00022679"/>
    </source>
</evidence>
<gene>
    <name evidence="3" type="ordered locus">TERTU_0700</name>
</gene>
<dbReference type="SUPFAM" id="SSF53756">
    <property type="entry name" value="UDP-Glycosyltransferase/glycogen phosphorylase"/>
    <property type="match status" value="1"/>
</dbReference>
<dbReference type="HOGENOM" id="CLU_038371_7_0_6"/>
<evidence type="ECO:0000313" key="4">
    <source>
        <dbReference type="Proteomes" id="UP000009080"/>
    </source>
</evidence>
<dbReference type="GO" id="GO:0005829">
    <property type="term" value="C:cytosol"/>
    <property type="evidence" value="ECO:0007669"/>
    <property type="project" value="TreeGrafter"/>
</dbReference>
<dbReference type="PANTHER" id="PTHR30160">
    <property type="entry name" value="TETRAACYLDISACCHARIDE 4'-KINASE-RELATED"/>
    <property type="match status" value="1"/>
</dbReference>